<dbReference type="HOGENOM" id="CLU_1322096_0_0_1"/>
<dbReference type="PhylomeDB" id="E9GJK1"/>
<dbReference type="KEGG" id="dpx:DAPPUDRAFT_243747"/>
<dbReference type="InParanoid" id="E9GJK1"/>
<accession>E9GJK1</accession>
<name>E9GJK1_DAPPU</name>
<dbReference type="PROSITE" id="PS51257">
    <property type="entry name" value="PROKAR_LIPOPROTEIN"/>
    <property type="match status" value="1"/>
</dbReference>
<evidence type="ECO:0000313" key="1">
    <source>
        <dbReference type="EMBL" id="EFX80487.1"/>
    </source>
</evidence>
<evidence type="ECO:0000313" key="2">
    <source>
        <dbReference type="Proteomes" id="UP000000305"/>
    </source>
</evidence>
<dbReference type="Proteomes" id="UP000000305">
    <property type="component" value="Unassembled WGS sequence"/>
</dbReference>
<dbReference type="AlphaFoldDB" id="E9GJK1"/>
<sequence length="187" mass="20967">MAKIITPQTIKIGVFASAFLACKLSSSSPCVASDSNNAPPLNVKVVKLEDIEEEFDYVKREAKFAFRPPDLGSWNCTTSDWAVVVHFPGGTKTYQFQAWRDEIDRLQAGRAENVNKEIFEKATYFGTIQTSPGELLAKAKQLSTSEEYNKSVNNSQTWTRGFLRLVSPELLLSLYETIPATRPYCEN</sequence>
<proteinExistence type="predicted"/>
<dbReference type="OrthoDB" id="6383711at2759"/>
<protein>
    <submittedName>
        <fullName evidence="1">Uncharacterized protein</fullName>
    </submittedName>
</protein>
<dbReference type="EMBL" id="GL732547">
    <property type="protein sequence ID" value="EFX80487.1"/>
    <property type="molecule type" value="Genomic_DNA"/>
</dbReference>
<gene>
    <name evidence="1" type="ORF">DAPPUDRAFT_243747</name>
</gene>
<keyword evidence="2" id="KW-1185">Reference proteome</keyword>
<reference evidence="1 2" key="1">
    <citation type="journal article" date="2011" name="Science">
        <title>The ecoresponsive genome of Daphnia pulex.</title>
        <authorList>
            <person name="Colbourne J.K."/>
            <person name="Pfrender M.E."/>
            <person name="Gilbert D."/>
            <person name="Thomas W.K."/>
            <person name="Tucker A."/>
            <person name="Oakley T.H."/>
            <person name="Tokishita S."/>
            <person name="Aerts A."/>
            <person name="Arnold G.J."/>
            <person name="Basu M.K."/>
            <person name="Bauer D.J."/>
            <person name="Caceres C.E."/>
            <person name="Carmel L."/>
            <person name="Casola C."/>
            <person name="Choi J.H."/>
            <person name="Detter J.C."/>
            <person name="Dong Q."/>
            <person name="Dusheyko S."/>
            <person name="Eads B.D."/>
            <person name="Frohlich T."/>
            <person name="Geiler-Samerotte K.A."/>
            <person name="Gerlach D."/>
            <person name="Hatcher P."/>
            <person name="Jogdeo S."/>
            <person name="Krijgsveld J."/>
            <person name="Kriventseva E.V."/>
            <person name="Kultz D."/>
            <person name="Laforsch C."/>
            <person name="Lindquist E."/>
            <person name="Lopez J."/>
            <person name="Manak J.R."/>
            <person name="Muller J."/>
            <person name="Pangilinan J."/>
            <person name="Patwardhan R.P."/>
            <person name="Pitluck S."/>
            <person name="Pritham E.J."/>
            <person name="Rechtsteiner A."/>
            <person name="Rho M."/>
            <person name="Rogozin I.B."/>
            <person name="Sakarya O."/>
            <person name="Salamov A."/>
            <person name="Schaack S."/>
            <person name="Shapiro H."/>
            <person name="Shiga Y."/>
            <person name="Skalitzky C."/>
            <person name="Smith Z."/>
            <person name="Souvorov A."/>
            <person name="Sung W."/>
            <person name="Tang Z."/>
            <person name="Tsuchiya D."/>
            <person name="Tu H."/>
            <person name="Vos H."/>
            <person name="Wang M."/>
            <person name="Wolf Y.I."/>
            <person name="Yamagata H."/>
            <person name="Yamada T."/>
            <person name="Ye Y."/>
            <person name="Shaw J.R."/>
            <person name="Andrews J."/>
            <person name="Crease T.J."/>
            <person name="Tang H."/>
            <person name="Lucas S.M."/>
            <person name="Robertson H.M."/>
            <person name="Bork P."/>
            <person name="Koonin E.V."/>
            <person name="Zdobnov E.M."/>
            <person name="Grigoriev I.V."/>
            <person name="Lynch M."/>
            <person name="Boore J.L."/>
        </authorList>
    </citation>
    <scope>NUCLEOTIDE SEQUENCE [LARGE SCALE GENOMIC DNA]</scope>
</reference>
<organism evidence="1 2">
    <name type="scientific">Daphnia pulex</name>
    <name type="common">Water flea</name>
    <dbReference type="NCBI Taxonomy" id="6669"/>
    <lineage>
        <taxon>Eukaryota</taxon>
        <taxon>Metazoa</taxon>
        <taxon>Ecdysozoa</taxon>
        <taxon>Arthropoda</taxon>
        <taxon>Crustacea</taxon>
        <taxon>Branchiopoda</taxon>
        <taxon>Diplostraca</taxon>
        <taxon>Cladocera</taxon>
        <taxon>Anomopoda</taxon>
        <taxon>Daphniidae</taxon>
        <taxon>Daphnia</taxon>
    </lineage>
</organism>